<dbReference type="Proteomes" id="UP000433406">
    <property type="component" value="Unassembled WGS sequence"/>
</dbReference>
<accession>A0A6I3J683</accession>
<evidence type="ECO:0000313" key="2">
    <source>
        <dbReference type="Proteomes" id="UP000433406"/>
    </source>
</evidence>
<sequence>MRSLLVSSALVATLLTGCAEAEEAVRGAARDAGCAAARQAMDEAERRVRDAVADLRADPEAARRELRAVRGVLDAAERGLGGEARQQVDRAGKAVDRLLAEARDAAAGTRVDDVAVDEAERQLDGAVGEITNLC</sequence>
<organism evidence="1 2">
    <name type="scientific">Nocardioides marmotae</name>
    <dbReference type="NCBI Taxonomy" id="2663857"/>
    <lineage>
        <taxon>Bacteria</taxon>
        <taxon>Bacillati</taxon>
        <taxon>Actinomycetota</taxon>
        <taxon>Actinomycetes</taxon>
        <taxon>Propionibacteriales</taxon>
        <taxon>Nocardioidaceae</taxon>
        <taxon>Nocardioides</taxon>
    </lineage>
</organism>
<protein>
    <submittedName>
        <fullName evidence="1">Uncharacterized protein</fullName>
    </submittedName>
</protein>
<dbReference type="EMBL" id="WLCI01000008">
    <property type="protein sequence ID" value="MTB94942.1"/>
    <property type="molecule type" value="Genomic_DNA"/>
</dbReference>
<dbReference type="AlphaFoldDB" id="A0A6I3J683"/>
<comment type="caution">
    <text evidence="1">The sequence shown here is derived from an EMBL/GenBank/DDBJ whole genome shotgun (WGS) entry which is preliminary data.</text>
</comment>
<dbReference type="RefSeq" id="WP_154614676.1">
    <property type="nucleotide sequence ID" value="NZ_CP053660.1"/>
</dbReference>
<keyword evidence="2" id="KW-1185">Reference proteome</keyword>
<proteinExistence type="predicted"/>
<gene>
    <name evidence="1" type="ORF">GGQ22_07570</name>
</gene>
<dbReference type="PROSITE" id="PS51257">
    <property type="entry name" value="PROKAR_LIPOPROTEIN"/>
    <property type="match status" value="1"/>
</dbReference>
<reference evidence="1 2" key="1">
    <citation type="submission" date="2019-10" db="EMBL/GenBank/DDBJ databases">
        <title>Nocardioides novel species isolated from the excrement of Marmot.</title>
        <authorList>
            <person name="Zhang G."/>
        </authorList>
    </citation>
    <scope>NUCLEOTIDE SEQUENCE [LARGE SCALE GENOMIC DNA]</scope>
    <source>
        <strain evidence="2">zg-579</strain>
    </source>
</reference>
<evidence type="ECO:0000313" key="1">
    <source>
        <dbReference type="EMBL" id="MTB94942.1"/>
    </source>
</evidence>
<name>A0A6I3J683_9ACTN</name>